<dbReference type="EMBL" id="CNFU01000097">
    <property type="protein sequence ID" value="CKR17120.1"/>
    <property type="molecule type" value="Genomic_DNA"/>
</dbReference>
<protein>
    <submittedName>
        <fullName evidence="2">PPE family protein</fullName>
    </submittedName>
</protein>
<reference evidence="4 5" key="1">
    <citation type="submission" date="2015-03" db="EMBL/GenBank/DDBJ databases">
        <authorList>
            <consortium name="Pathogen Informatics"/>
        </authorList>
    </citation>
    <scope>NUCLEOTIDE SEQUENCE [LARGE SCALE GENOMIC DNA]</scope>
    <source>
        <strain evidence="3 5">Bir 187</strain>
        <strain evidence="2 4">H09601792</strain>
    </source>
</reference>
<organism evidence="2 4">
    <name type="scientific">Mycobacterium tuberculosis</name>
    <dbReference type="NCBI Taxonomy" id="1773"/>
    <lineage>
        <taxon>Bacteria</taxon>
        <taxon>Bacillati</taxon>
        <taxon>Actinomycetota</taxon>
        <taxon>Actinomycetes</taxon>
        <taxon>Mycobacteriales</taxon>
        <taxon>Mycobacteriaceae</taxon>
        <taxon>Mycobacterium</taxon>
        <taxon>Mycobacterium tuberculosis complex</taxon>
    </lineage>
</organism>
<dbReference type="Pfam" id="PF12484">
    <property type="entry name" value="PPE-SVP"/>
    <property type="match status" value="1"/>
</dbReference>
<dbReference type="Proteomes" id="UP000046947">
    <property type="component" value="Unassembled WGS sequence"/>
</dbReference>
<accession>A0A654TQP6</accession>
<evidence type="ECO:0000259" key="1">
    <source>
        <dbReference type="Pfam" id="PF12484"/>
    </source>
</evidence>
<gene>
    <name evidence="2" type="ORF">ERS007688_03191</name>
    <name evidence="3" type="ORF">ERS027661_00725</name>
</gene>
<dbReference type="InterPro" id="IPR022171">
    <property type="entry name" value="PPE_C"/>
</dbReference>
<evidence type="ECO:0000313" key="3">
    <source>
        <dbReference type="EMBL" id="CKR17120.1"/>
    </source>
</evidence>
<dbReference type="EMBL" id="CFOH01000648">
    <property type="protein sequence ID" value="CFE64430.1"/>
    <property type="molecule type" value="Genomic_DNA"/>
</dbReference>
<dbReference type="Proteomes" id="UP000049023">
    <property type="component" value="Unassembled WGS sequence"/>
</dbReference>
<sequence>MAPFSEPPQTTNPSATAAQSAVVAQAAGAAASSDITAQLSQLISLLPSTLQSLATTATATSASAGWDTVLQSITTILANLTGPYSIIGLGAIPGGWWLTFGQILGLAQNAPGVAALLGPKAAAGALSPLAPLRGGYIGDITPLGGGATGGIARAIYVGSLSVPQGWAEAAPVMRAVASVLPGTGAAPALAAEAPGALFGEMALSSLAGRALAGTAVRSGAGAARVAGGSVTEDVASTTTIIVIPAD</sequence>
<evidence type="ECO:0000313" key="5">
    <source>
        <dbReference type="Proteomes" id="UP000049023"/>
    </source>
</evidence>
<feature type="domain" description="PPE family C-terminal" evidence="1">
    <location>
        <begin position="149"/>
        <end position="219"/>
    </location>
</feature>
<name>A0A654TQP6_MYCTX</name>
<dbReference type="AlphaFoldDB" id="A0A654TQP6"/>
<proteinExistence type="predicted"/>
<evidence type="ECO:0000313" key="4">
    <source>
        <dbReference type="Proteomes" id="UP000046947"/>
    </source>
</evidence>
<evidence type="ECO:0000313" key="2">
    <source>
        <dbReference type="EMBL" id="CFE64430.1"/>
    </source>
</evidence>